<evidence type="ECO:0000256" key="1">
    <source>
        <dbReference type="SAM" id="SignalP"/>
    </source>
</evidence>
<keyword evidence="1" id="KW-0732">Signal</keyword>
<protein>
    <submittedName>
        <fullName evidence="3">Cell wall hydrolase</fullName>
    </submittedName>
</protein>
<sequence>MKSFKGLRALAICLAFVSAQAVHADVTLSQSNNPKLALGAELTALFAQEHSAMETVDTSAVSRVLAQYKPKPKPTPPVQISYTREYLDSLPEANGGEDFKCLSEALYFEARGESVQGQFAVAEVILNRVSSPAFPSSVCSVVNQGTGALHRCQFSYTCDGRAEAIHEEGAFERVAKVARMMLDGAPRRLTSGATHYHTNAVSPRWAQKFARTAQIGVHFFYRMPQA</sequence>
<dbReference type="Proteomes" id="UP001399917">
    <property type="component" value="Unassembled WGS sequence"/>
</dbReference>
<evidence type="ECO:0000313" key="3">
    <source>
        <dbReference type="EMBL" id="GAA3870627.1"/>
    </source>
</evidence>
<dbReference type="Gene3D" id="1.10.10.2520">
    <property type="entry name" value="Cell wall hydrolase SleB, domain 1"/>
    <property type="match status" value="1"/>
</dbReference>
<evidence type="ECO:0000313" key="4">
    <source>
        <dbReference type="Proteomes" id="UP001399917"/>
    </source>
</evidence>
<keyword evidence="3" id="KW-0378">Hydrolase</keyword>
<keyword evidence="4" id="KW-1185">Reference proteome</keyword>
<dbReference type="EMBL" id="BAABDF010000007">
    <property type="protein sequence ID" value="GAA3870627.1"/>
    <property type="molecule type" value="Genomic_DNA"/>
</dbReference>
<organism evidence="3 4">
    <name type="scientific">Celeribacter arenosi</name>
    <dbReference type="NCBI Taxonomy" id="792649"/>
    <lineage>
        <taxon>Bacteria</taxon>
        <taxon>Pseudomonadati</taxon>
        <taxon>Pseudomonadota</taxon>
        <taxon>Alphaproteobacteria</taxon>
        <taxon>Rhodobacterales</taxon>
        <taxon>Roseobacteraceae</taxon>
        <taxon>Celeribacter</taxon>
    </lineage>
</organism>
<dbReference type="GO" id="GO:0016787">
    <property type="term" value="F:hydrolase activity"/>
    <property type="evidence" value="ECO:0007669"/>
    <property type="project" value="UniProtKB-KW"/>
</dbReference>
<dbReference type="RefSeq" id="WP_344847026.1">
    <property type="nucleotide sequence ID" value="NZ_BAABDF010000007.1"/>
</dbReference>
<comment type="caution">
    <text evidence="3">The sequence shown here is derived from an EMBL/GenBank/DDBJ whole genome shotgun (WGS) entry which is preliminary data.</text>
</comment>
<reference evidence="4" key="1">
    <citation type="journal article" date="2019" name="Int. J. Syst. Evol. Microbiol.">
        <title>The Global Catalogue of Microorganisms (GCM) 10K type strain sequencing project: providing services to taxonomists for standard genome sequencing and annotation.</title>
        <authorList>
            <consortium name="The Broad Institute Genomics Platform"/>
            <consortium name="The Broad Institute Genome Sequencing Center for Infectious Disease"/>
            <person name="Wu L."/>
            <person name="Ma J."/>
        </authorList>
    </citation>
    <scope>NUCLEOTIDE SEQUENCE [LARGE SCALE GENOMIC DNA]</scope>
    <source>
        <strain evidence="4">JCM 17190</strain>
    </source>
</reference>
<feature type="signal peptide" evidence="1">
    <location>
        <begin position="1"/>
        <end position="24"/>
    </location>
</feature>
<feature type="domain" description="Cell wall hydrolase SleB" evidence="2">
    <location>
        <begin position="112"/>
        <end position="221"/>
    </location>
</feature>
<name>A0ABP7K9U3_9RHOB</name>
<accession>A0ABP7K9U3</accession>
<evidence type="ECO:0000259" key="2">
    <source>
        <dbReference type="Pfam" id="PF07486"/>
    </source>
</evidence>
<feature type="chain" id="PRO_5047005052" evidence="1">
    <location>
        <begin position="25"/>
        <end position="226"/>
    </location>
</feature>
<gene>
    <name evidence="3" type="ORF">GCM10022404_20730</name>
</gene>
<dbReference type="Pfam" id="PF07486">
    <property type="entry name" value="Hydrolase_2"/>
    <property type="match status" value="1"/>
</dbReference>
<proteinExistence type="predicted"/>
<dbReference type="InterPro" id="IPR042047">
    <property type="entry name" value="SleB_dom1"/>
</dbReference>
<dbReference type="InterPro" id="IPR011105">
    <property type="entry name" value="Cell_wall_hydrolase_SleB"/>
</dbReference>